<dbReference type="Proteomes" id="UP000218231">
    <property type="component" value="Unassembled WGS sequence"/>
</dbReference>
<evidence type="ECO:0000313" key="1">
    <source>
        <dbReference type="EMBL" id="PAV66089.1"/>
    </source>
</evidence>
<dbReference type="EMBL" id="LIAE01010163">
    <property type="protein sequence ID" value="PAV66089.1"/>
    <property type="molecule type" value="Genomic_DNA"/>
</dbReference>
<accession>A0A2A2JX03</accession>
<keyword evidence="2" id="KW-1185">Reference proteome</keyword>
<sequence length="138" mass="15778">MGLAEEREVAAKNGNIVKRIWKRLRHSVAIILRCKSVRCKRKNNNDDDSCCEESERRSEKVKEKRPKKGCKILSPFSSSNKPTYVEYKFGCFVHKIELSEKDRDWIVSVMVNETAIEELVSGIDGKKAKDTVSLSDSN</sequence>
<evidence type="ECO:0000313" key="2">
    <source>
        <dbReference type="Proteomes" id="UP000218231"/>
    </source>
</evidence>
<proteinExistence type="predicted"/>
<gene>
    <name evidence="1" type="ORF">WR25_19899</name>
</gene>
<organism evidence="1 2">
    <name type="scientific">Diploscapter pachys</name>
    <dbReference type="NCBI Taxonomy" id="2018661"/>
    <lineage>
        <taxon>Eukaryota</taxon>
        <taxon>Metazoa</taxon>
        <taxon>Ecdysozoa</taxon>
        <taxon>Nematoda</taxon>
        <taxon>Chromadorea</taxon>
        <taxon>Rhabditida</taxon>
        <taxon>Rhabditina</taxon>
        <taxon>Rhabditomorpha</taxon>
        <taxon>Rhabditoidea</taxon>
        <taxon>Rhabditidae</taxon>
        <taxon>Diploscapter</taxon>
    </lineage>
</organism>
<protein>
    <submittedName>
        <fullName evidence="1">Uncharacterized protein</fullName>
    </submittedName>
</protein>
<comment type="caution">
    <text evidence="1">The sequence shown here is derived from an EMBL/GenBank/DDBJ whole genome shotgun (WGS) entry which is preliminary data.</text>
</comment>
<reference evidence="1 2" key="1">
    <citation type="journal article" date="2017" name="Curr. Biol.">
        <title>Genome architecture and evolution of a unichromosomal asexual nematode.</title>
        <authorList>
            <person name="Fradin H."/>
            <person name="Zegar C."/>
            <person name="Gutwein M."/>
            <person name="Lucas J."/>
            <person name="Kovtun M."/>
            <person name="Corcoran D."/>
            <person name="Baugh L.R."/>
            <person name="Kiontke K."/>
            <person name="Gunsalus K."/>
            <person name="Fitch D.H."/>
            <person name="Piano F."/>
        </authorList>
    </citation>
    <scope>NUCLEOTIDE SEQUENCE [LARGE SCALE GENOMIC DNA]</scope>
    <source>
        <strain evidence="1">PF1309</strain>
    </source>
</reference>
<name>A0A2A2JX03_9BILA</name>
<dbReference type="AlphaFoldDB" id="A0A2A2JX03"/>